<organism evidence="2 3">
    <name type="scientific">Cupriavidus taiwanensis</name>
    <dbReference type="NCBI Taxonomy" id="164546"/>
    <lineage>
        <taxon>Bacteria</taxon>
        <taxon>Pseudomonadati</taxon>
        <taxon>Pseudomonadota</taxon>
        <taxon>Betaproteobacteria</taxon>
        <taxon>Burkholderiales</taxon>
        <taxon>Burkholderiaceae</taxon>
        <taxon>Cupriavidus</taxon>
    </lineage>
</organism>
<proteinExistence type="predicted"/>
<sequence>MVVRTRRFRDNPPHIFRKVTAIFCPSFLMLFDVSYIKHERDEDDIRCRHPQWPGGQQQNNHKTENGRKLVDETCTNRRGAACGFPPAGLGAVVVIVGHAVWRDRQRR</sequence>
<gene>
    <name evidence="2" type="ORF">CBM2594_B30472</name>
</gene>
<evidence type="ECO:0000313" key="2">
    <source>
        <dbReference type="EMBL" id="SPC22622.1"/>
    </source>
</evidence>
<dbReference type="Proteomes" id="UP000257139">
    <property type="component" value="Chromosome CBM2594_b"/>
</dbReference>
<reference evidence="2 3" key="1">
    <citation type="submission" date="2018-01" db="EMBL/GenBank/DDBJ databases">
        <authorList>
            <person name="Clerissi C."/>
        </authorList>
    </citation>
    <scope>NUCLEOTIDE SEQUENCE [LARGE SCALE GENOMIC DNA]</scope>
    <source>
        <strain evidence="2">Cupriavidus taiwanensis STM 6021</strain>
    </source>
</reference>
<keyword evidence="1" id="KW-0472">Membrane</keyword>
<keyword evidence="1" id="KW-0812">Transmembrane</keyword>
<dbReference type="EMBL" id="LT978514">
    <property type="protein sequence ID" value="SPC22622.1"/>
    <property type="molecule type" value="Genomic_DNA"/>
</dbReference>
<name>A0A7Z7JEX7_9BURK</name>
<keyword evidence="1" id="KW-1133">Transmembrane helix</keyword>
<dbReference type="AlphaFoldDB" id="A0A7Z7JEX7"/>
<evidence type="ECO:0000313" key="3">
    <source>
        <dbReference type="Proteomes" id="UP000257139"/>
    </source>
</evidence>
<feature type="transmembrane region" description="Helical" evidence="1">
    <location>
        <begin position="83"/>
        <end position="101"/>
    </location>
</feature>
<evidence type="ECO:0000256" key="1">
    <source>
        <dbReference type="SAM" id="Phobius"/>
    </source>
</evidence>
<protein>
    <submittedName>
        <fullName evidence="2">Uncharacterized protein</fullName>
    </submittedName>
</protein>
<accession>A0A7Z7JEX7</accession>